<dbReference type="EMBL" id="HE573022">
    <property type="protein sequence ID" value="CCC48385.1"/>
    <property type="molecule type" value="Genomic_DNA"/>
</dbReference>
<sequence length="400" mass="44250">MSGLWSFREDMTPSACLGDATRKVLPAALDDYVMFNDAVRDGSAASTDLTVTIDGFNDVSVAVDEVQRDWLHRTLGEAGKGLYRLNSQDTGTAQECAGASMGGVPIAYEDNLLDATEMMFVKSLLRSHGSKVETKTPSLCDRRGVLALSEPAPFKGPSSAVRATKRRVKKIENKTVELTPTGGGCSWGRTTKSSVSSQPRASVTRAVSDGKRPIEELQDAHNSSHLNRRFYVCGGRPTFRFAGAHAPTHTSAQASCKTTITHMAAGCMASRYDALPIDMRVNLMSLEALLRNDSATVYQGEFDKIAYQWHCSRLKSVAWRRWRSCHRWNSERINTRRAVHSTDGFSDQRVQVEESMVALTASSTVEGQATLHNIYEMHLLRWCFVVWFAHVESARGRCVF</sequence>
<gene>
    <name evidence="2" type="ORF">TVY486_0601760</name>
</gene>
<dbReference type="AlphaFoldDB" id="G0TWP7"/>
<reference evidence="2" key="1">
    <citation type="journal article" date="2012" name="Proc. Natl. Acad. Sci. U.S.A.">
        <title>Antigenic diversity is generated by distinct evolutionary mechanisms in African trypanosome species.</title>
        <authorList>
            <person name="Jackson A.P."/>
            <person name="Berry A."/>
            <person name="Aslett M."/>
            <person name="Allison H.C."/>
            <person name="Burton P."/>
            <person name="Vavrova-Anderson J."/>
            <person name="Brown R."/>
            <person name="Browne H."/>
            <person name="Corton N."/>
            <person name="Hauser H."/>
            <person name="Gamble J."/>
            <person name="Gilderthorp R."/>
            <person name="Marcello L."/>
            <person name="McQuillan J."/>
            <person name="Otto T.D."/>
            <person name="Quail M.A."/>
            <person name="Sanders M.J."/>
            <person name="van Tonder A."/>
            <person name="Ginger M.L."/>
            <person name="Field M.C."/>
            <person name="Barry J.D."/>
            <person name="Hertz-Fowler C."/>
            <person name="Berriman M."/>
        </authorList>
    </citation>
    <scope>NUCLEOTIDE SEQUENCE</scope>
    <source>
        <strain evidence="2">Y486</strain>
    </source>
</reference>
<protein>
    <submittedName>
        <fullName evidence="2">Uncharacterized protein</fullName>
    </submittedName>
</protein>
<feature type="region of interest" description="Disordered" evidence="1">
    <location>
        <begin position="180"/>
        <end position="208"/>
    </location>
</feature>
<evidence type="ECO:0000313" key="2">
    <source>
        <dbReference type="EMBL" id="CCC48385.1"/>
    </source>
</evidence>
<evidence type="ECO:0000256" key="1">
    <source>
        <dbReference type="SAM" id="MobiDB-lite"/>
    </source>
</evidence>
<dbReference type="VEuPathDB" id="TriTrypDB:TvY486_0601760"/>
<organism evidence="2">
    <name type="scientific">Trypanosoma vivax (strain Y486)</name>
    <dbReference type="NCBI Taxonomy" id="1055687"/>
    <lineage>
        <taxon>Eukaryota</taxon>
        <taxon>Discoba</taxon>
        <taxon>Euglenozoa</taxon>
        <taxon>Kinetoplastea</taxon>
        <taxon>Metakinetoplastina</taxon>
        <taxon>Trypanosomatida</taxon>
        <taxon>Trypanosomatidae</taxon>
        <taxon>Trypanosoma</taxon>
        <taxon>Duttonella</taxon>
    </lineage>
</organism>
<dbReference type="OMA" id="CKTTITH"/>
<feature type="compositionally biased region" description="Polar residues" evidence="1">
    <location>
        <begin position="188"/>
        <end position="201"/>
    </location>
</feature>
<proteinExistence type="predicted"/>
<name>G0TWP7_TRYVY</name>
<accession>G0TWP7</accession>